<dbReference type="InterPro" id="IPR050183">
    <property type="entry name" value="DsbB"/>
</dbReference>
<dbReference type="InterPro" id="IPR003752">
    <property type="entry name" value="DiS_bond_form_DsbB/BdbC"/>
</dbReference>
<protein>
    <submittedName>
        <fullName evidence="9">Disulfide bond formation protein B</fullName>
    </submittedName>
</protein>
<dbReference type="GO" id="GO:0015035">
    <property type="term" value="F:protein-disulfide reductase activity"/>
    <property type="evidence" value="ECO:0007669"/>
    <property type="project" value="InterPro"/>
</dbReference>
<keyword evidence="7" id="KW-0676">Redox-active center</keyword>
<evidence type="ECO:0000313" key="10">
    <source>
        <dbReference type="Proteomes" id="UP000318359"/>
    </source>
</evidence>
<evidence type="ECO:0000256" key="6">
    <source>
        <dbReference type="ARBA" id="ARBA00023136"/>
    </source>
</evidence>
<keyword evidence="5 8" id="KW-1133">Transmembrane helix</keyword>
<dbReference type="Proteomes" id="UP000318359">
    <property type="component" value="Unassembled WGS sequence"/>
</dbReference>
<dbReference type="GO" id="GO:0006457">
    <property type="term" value="P:protein folding"/>
    <property type="evidence" value="ECO:0007669"/>
    <property type="project" value="InterPro"/>
</dbReference>
<keyword evidence="6 8" id="KW-0472">Membrane</keyword>
<dbReference type="InterPro" id="IPR023380">
    <property type="entry name" value="DsbB-like_sf"/>
</dbReference>
<dbReference type="AlphaFoldDB" id="A0A520MBR7"/>
<evidence type="ECO:0000256" key="1">
    <source>
        <dbReference type="ARBA" id="ARBA00004651"/>
    </source>
</evidence>
<accession>A0A520MBR7</accession>
<comment type="subcellular location">
    <subcellularLocation>
        <location evidence="1">Cell membrane</location>
        <topology evidence="1">Multi-pass membrane protein</topology>
    </subcellularLocation>
</comment>
<name>A0A520MBR7_9GAMM</name>
<evidence type="ECO:0000256" key="2">
    <source>
        <dbReference type="ARBA" id="ARBA00022475"/>
    </source>
</evidence>
<comment type="caution">
    <text evidence="9">The sequence shown here is derived from an EMBL/GenBank/DDBJ whole genome shotgun (WGS) entry which is preliminary data.</text>
</comment>
<keyword evidence="4" id="KW-0249">Electron transport</keyword>
<dbReference type="GO" id="GO:0005886">
    <property type="term" value="C:plasma membrane"/>
    <property type="evidence" value="ECO:0007669"/>
    <property type="project" value="UniProtKB-SubCell"/>
</dbReference>
<feature type="transmembrane region" description="Helical" evidence="8">
    <location>
        <begin position="76"/>
        <end position="95"/>
    </location>
</feature>
<keyword evidence="2" id="KW-1003">Cell membrane</keyword>
<keyword evidence="3 8" id="KW-0812">Transmembrane</keyword>
<evidence type="ECO:0000256" key="8">
    <source>
        <dbReference type="SAM" id="Phobius"/>
    </source>
</evidence>
<evidence type="ECO:0000256" key="5">
    <source>
        <dbReference type="ARBA" id="ARBA00022989"/>
    </source>
</evidence>
<evidence type="ECO:0000313" key="9">
    <source>
        <dbReference type="EMBL" id="RZO18676.1"/>
    </source>
</evidence>
<feature type="transmembrane region" description="Helical" evidence="8">
    <location>
        <begin position="148"/>
        <end position="168"/>
    </location>
</feature>
<evidence type="ECO:0000256" key="4">
    <source>
        <dbReference type="ARBA" id="ARBA00022982"/>
    </source>
</evidence>
<dbReference type="PANTHER" id="PTHR36570">
    <property type="entry name" value="DISULFIDE BOND FORMATION PROTEIN B"/>
    <property type="match status" value="1"/>
</dbReference>
<dbReference type="SUPFAM" id="SSF158442">
    <property type="entry name" value="DsbB-like"/>
    <property type="match status" value="1"/>
</dbReference>
<dbReference type="EMBL" id="SHBM01000005">
    <property type="protein sequence ID" value="RZO18676.1"/>
    <property type="molecule type" value="Genomic_DNA"/>
</dbReference>
<evidence type="ECO:0000256" key="3">
    <source>
        <dbReference type="ARBA" id="ARBA00022692"/>
    </source>
</evidence>
<proteinExistence type="predicted"/>
<evidence type="ECO:0000256" key="7">
    <source>
        <dbReference type="ARBA" id="ARBA00023284"/>
    </source>
</evidence>
<feature type="transmembrane region" description="Helical" evidence="8">
    <location>
        <begin position="12"/>
        <end position="34"/>
    </location>
</feature>
<organism evidence="9 10">
    <name type="scientific">SAR86 cluster bacterium</name>
    <dbReference type="NCBI Taxonomy" id="2030880"/>
    <lineage>
        <taxon>Bacteria</taxon>
        <taxon>Pseudomonadati</taxon>
        <taxon>Pseudomonadota</taxon>
        <taxon>Gammaproteobacteria</taxon>
        <taxon>SAR86 cluster</taxon>
    </lineage>
</organism>
<reference evidence="9 10" key="1">
    <citation type="submission" date="2019-02" db="EMBL/GenBank/DDBJ databases">
        <title>Prokaryotic population dynamics and viral predation in marine succession experiment using metagenomics: the confinement effect.</title>
        <authorList>
            <person name="Haro-Moreno J.M."/>
            <person name="Rodriguez-Valera F."/>
            <person name="Lopez-Perez M."/>
        </authorList>
    </citation>
    <scope>NUCLEOTIDE SEQUENCE [LARGE SCALE GENOMIC DNA]</scope>
    <source>
        <strain evidence="9">MED-G167</strain>
    </source>
</reference>
<keyword evidence="4" id="KW-0813">Transport</keyword>
<dbReference type="PANTHER" id="PTHR36570:SF3">
    <property type="entry name" value="DISULFIDE BOND FORMATION PROTEIN B"/>
    <property type="match status" value="1"/>
</dbReference>
<dbReference type="Gene3D" id="1.20.1550.10">
    <property type="entry name" value="DsbB-like"/>
    <property type="match status" value="1"/>
</dbReference>
<feature type="transmembrane region" description="Helical" evidence="8">
    <location>
        <begin position="49"/>
        <end position="67"/>
    </location>
</feature>
<gene>
    <name evidence="9" type="ORF">EVB00_00730</name>
</gene>
<sequence>MIKHLTSFIKTVYQNYFEIASCLAAVLIVLMAILMDHILDLQACPLCILTRYIFGVIAVISFIGFIYKKFDLLNKILIIFTSIYGIVISLRLIYIQNLSAEEVAMLPMGCGMPLETQIEYFGFFGGLANVYGGGPTCAEESWRFVFNFAEWGLIFFLIYFICTTSKILKSSRQG</sequence>
<dbReference type="Pfam" id="PF02600">
    <property type="entry name" value="DsbB"/>
    <property type="match status" value="1"/>
</dbReference>